<protein>
    <submittedName>
        <fullName evidence="1">Uncharacterized protein</fullName>
    </submittedName>
</protein>
<sequence>MYLLACPRQLASQRFPSNRKQQKHVSFKEPPEVRGICFSH</sequence>
<dbReference type="AlphaFoldDB" id="A0A2P2P597"/>
<evidence type="ECO:0000313" key="1">
    <source>
        <dbReference type="EMBL" id="MBX49859.1"/>
    </source>
</evidence>
<dbReference type="EMBL" id="GGEC01069375">
    <property type="protein sequence ID" value="MBX49859.1"/>
    <property type="molecule type" value="Transcribed_RNA"/>
</dbReference>
<accession>A0A2P2P597</accession>
<reference evidence="1" key="1">
    <citation type="submission" date="2018-02" db="EMBL/GenBank/DDBJ databases">
        <title>Rhizophora mucronata_Transcriptome.</title>
        <authorList>
            <person name="Meera S.P."/>
            <person name="Sreeshan A."/>
            <person name="Augustine A."/>
        </authorList>
    </citation>
    <scope>NUCLEOTIDE SEQUENCE</scope>
    <source>
        <tissue evidence="1">Leaf</tissue>
    </source>
</reference>
<organism evidence="1">
    <name type="scientific">Rhizophora mucronata</name>
    <name type="common">Asiatic mangrove</name>
    <dbReference type="NCBI Taxonomy" id="61149"/>
    <lineage>
        <taxon>Eukaryota</taxon>
        <taxon>Viridiplantae</taxon>
        <taxon>Streptophyta</taxon>
        <taxon>Embryophyta</taxon>
        <taxon>Tracheophyta</taxon>
        <taxon>Spermatophyta</taxon>
        <taxon>Magnoliopsida</taxon>
        <taxon>eudicotyledons</taxon>
        <taxon>Gunneridae</taxon>
        <taxon>Pentapetalae</taxon>
        <taxon>rosids</taxon>
        <taxon>fabids</taxon>
        <taxon>Malpighiales</taxon>
        <taxon>Rhizophoraceae</taxon>
        <taxon>Rhizophora</taxon>
    </lineage>
</organism>
<name>A0A2P2P597_RHIMU</name>
<proteinExistence type="predicted"/>